<feature type="region of interest" description="Disordered" evidence="1">
    <location>
        <begin position="23"/>
        <end position="125"/>
    </location>
</feature>
<feature type="compositionally biased region" description="Low complexity" evidence="1">
    <location>
        <begin position="86"/>
        <end position="96"/>
    </location>
</feature>
<name>W2QHT5_PHYN3</name>
<dbReference type="GeneID" id="20179200"/>
<dbReference type="RefSeq" id="XP_008902749.1">
    <property type="nucleotide sequence ID" value="XM_008904501.1"/>
</dbReference>
<evidence type="ECO:0000256" key="2">
    <source>
        <dbReference type="SAM" id="SignalP"/>
    </source>
</evidence>
<evidence type="ECO:0000256" key="1">
    <source>
        <dbReference type="SAM" id="MobiDB-lite"/>
    </source>
</evidence>
<reference evidence="3 4" key="2">
    <citation type="submission" date="2013-11" db="EMBL/GenBank/DDBJ databases">
        <title>The Genome Sequence of Phytophthora parasitica INRA-310.</title>
        <authorList>
            <consortium name="The Broad Institute Genomics Platform"/>
            <person name="Russ C."/>
            <person name="Tyler B."/>
            <person name="Panabieres F."/>
            <person name="Shan W."/>
            <person name="Tripathy S."/>
            <person name="Grunwald N."/>
            <person name="Machado M."/>
            <person name="Johnson C.S."/>
            <person name="Arredondo F."/>
            <person name="Hong C."/>
            <person name="Coffey M."/>
            <person name="Young S.K."/>
            <person name="Zeng Q."/>
            <person name="Gargeya S."/>
            <person name="Fitzgerald M."/>
            <person name="Abouelleil A."/>
            <person name="Alvarado L."/>
            <person name="Chapman S.B."/>
            <person name="Gainer-Dewar J."/>
            <person name="Goldberg J."/>
            <person name="Griggs A."/>
            <person name="Gujja S."/>
            <person name="Hansen M."/>
            <person name="Howarth C."/>
            <person name="Imamovic A."/>
            <person name="Ireland A."/>
            <person name="Larimer J."/>
            <person name="McCowan C."/>
            <person name="Murphy C."/>
            <person name="Pearson M."/>
            <person name="Poon T.W."/>
            <person name="Priest M."/>
            <person name="Roberts A."/>
            <person name="Saif S."/>
            <person name="Shea T."/>
            <person name="Sykes S."/>
            <person name="Wortman J."/>
            <person name="Nusbaum C."/>
            <person name="Birren B."/>
        </authorList>
    </citation>
    <scope>NUCLEOTIDE SEQUENCE [LARGE SCALE GENOMIC DNA]</scope>
    <source>
        <strain evidence="3 4">INRA-310</strain>
    </source>
</reference>
<gene>
    <name evidence="3" type="ORF">PPTG_09498</name>
</gene>
<organism evidence="3 4">
    <name type="scientific">Phytophthora nicotianae (strain INRA-310)</name>
    <name type="common">Phytophthora parasitica</name>
    <dbReference type="NCBI Taxonomy" id="761204"/>
    <lineage>
        <taxon>Eukaryota</taxon>
        <taxon>Sar</taxon>
        <taxon>Stramenopiles</taxon>
        <taxon>Oomycota</taxon>
        <taxon>Peronosporomycetes</taxon>
        <taxon>Peronosporales</taxon>
        <taxon>Peronosporaceae</taxon>
        <taxon>Phytophthora</taxon>
    </lineage>
</organism>
<dbReference type="EMBL" id="KI669578">
    <property type="protein sequence ID" value="ETN11810.1"/>
    <property type="molecule type" value="Genomic_DNA"/>
</dbReference>
<dbReference type="OMA" id="PWDANPV"/>
<dbReference type="VEuPathDB" id="FungiDB:PPTG_09498"/>
<feature type="compositionally biased region" description="Low complexity" evidence="1">
    <location>
        <begin position="110"/>
        <end position="125"/>
    </location>
</feature>
<keyword evidence="2" id="KW-0732">Signal</keyword>
<dbReference type="AlphaFoldDB" id="W2QHT5"/>
<evidence type="ECO:0000313" key="4">
    <source>
        <dbReference type="Proteomes" id="UP000018817"/>
    </source>
</evidence>
<reference evidence="4" key="1">
    <citation type="submission" date="2011-12" db="EMBL/GenBank/DDBJ databases">
        <authorList>
            <consortium name="The Broad Institute Genome Sequencing Platform"/>
            <person name="Russ C."/>
            <person name="Tyler B."/>
            <person name="Panabieres F."/>
            <person name="Shan W."/>
            <person name="Tripathy S."/>
            <person name="Grunwald N."/>
            <person name="Machado M."/>
            <person name="Young S.K."/>
            <person name="Zeng Q."/>
            <person name="Gargeya S."/>
            <person name="Fitzgerald M."/>
            <person name="Haas B."/>
            <person name="Abouelleil A."/>
            <person name="Alvarado L."/>
            <person name="Arachchi H.M."/>
            <person name="Berlin A."/>
            <person name="Chapman S.B."/>
            <person name="Gearin G."/>
            <person name="Goldberg J."/>
            <person name="Griggs A."/>
            <person name="Gujja S."/>
            <person name="Hansen M."/>
            <person name="Heiman D."/>
            <person name="Howarth C."/>
            <person name="Larimer J."/>
            <person name="Lui A."/>
            <person name="MacDonald P.J.P."/>
            <person name="McCowen C."/>
            <person name="Montmayeur A."/>
            <person name="Murphy C."/>
            <person name="Neiman D."/>
            <person name="Pearson M."/>
            <person name="Priest M."/>
            <person name="Roberts A."/>
            <person name="Saif S."/>
            <person name="Shea T."/>
            <person name="Sisk P."/>
            <person name="Stolte C."/>
            <person name="Sykes S."/>
            <person name="Wortman J."/>
            <person name="Nusbaum C."/>
            <person name="Birren B."/>
        </authorList>
    </citation>
    <scope>NUCLEOTIDE SEQUENCE [LARGE SCALE GENOMIC DNA]</scope>
    <source>
        <strain evidence="4">INRA-310</strain>
    </source>
</reference>
<feature type="signal peptide" evidence="2">
    <location>
        <begin position="1"/>
        <end position="19"/>
    </location>
</feature>
<dbReference type="Proteomes" id="UP000018817">
    <property type="component" value="Unassembled WGS sequence"/>
</dbReference>
<evidence type="ECO:0008006" key="5">
    <source>
        <dbReference type="Google" id="ProtNLM"/>
    </source>
</evidence>
<feature type="compositionally biased region" description="Low complexity" evidence="1">
    <location>
        <begin position="32"/>
        <end position="60"/>
    </location>
</feature>
<proteinExistence type="predicted"/>
<evidence type="ECO:0000313" key="3">
    <source>
        <dbReference type="EMBL" id="ETN11810.1"/>
    </source>
</evidence>
<sequence>MKFGVFSALLLSAIAIASAQDHTTAGGQSGSVVADPNVPATTPPTTTGPQTAAPGGVNPAAPSPPAFAAPATQSPWDANPVPMTDSSGSGSFGSAGEIETPTRKPKKVTESPSTPTPTENSSASILATTGAWTAAGLALGLVAML</sequence>
<feature type="chain" id="PRO_5004822587" description="RxLR effector protein" evidence="2">
    <location>
        <begin position="20"/>
        <end position="145"/>
    </location>
</feature>
<protein>
    <recommendedName>
        <fullName evidence="5">RxLR effector protein</fullName>
    </recommendedName>
</protein>
<accession>W2QHT5</accession>